<dbReference type="Gene3D" id="3.40.30.10">
    <property type="entry name" value="Glutaredoxin"/>
    <property type="match status" value="1"/>
</dbReference>
<feature type="domain" description="Glutaredoxin" evidence="1">
    <location>
        <begin position="9"/>
        <end position="69"/>
    </location>
</feature>
<evidence type="ECO:0000313" key="3">
    <source>
        <dbReference type="Proteomes" id="UP001500827"/>
    </source>
</evidence>
<dbReference type="PRINTS" id="PR00160">
    <property type="entry name" value="GLUTAREDOXIN"/>
</dbReference>
<evidence type="ECO:0000313" key="2">
    <source>
        <dbReference type="EMBL" id="GAA3890408.1"/>
    </source>
</evidence>
<keyword evidence="3" id="KW-1185">Reference proteome</keyword>
<reference evidence="3" key="1">
    <citation type="journal article" date="2019" name="Int. J. Syst. Evol. Microbiol.">
        <title>The Global Catalogue of Microorganisms (GCM) 10K type strain sequencing project: providing services to taxonomists for standard genome sequencing and annotation.</title>
        <authorList>
            <consortium name="The Broad Institute Genomics Platform"/>
            <consortium name="The Broad Institute Genome Sequencing Center for Infectious Disease"/>
            <person name="Wu L."/>
            <person name="Ma J."/>
        </authorList>
    </citation>
    <scope>NUCLEOTIDE SEQUENCE [LARGE SCALE GENOMIC DNA]</scope>
    <source>
        <strain evidence="3">JCM 17543</strain>
    </source>
</reference>
<dbReference type="InterPro" id="IPR036249">
    <property type="entry name" value="Thioredoxin-like_sf"/>
</dbReference>
<gene>
    <name evidence="2" type="ORF">GCM10022276_06850</name>
</gene>
<dbReference type="InterPro" id="IPR014025">
    <property type="entry name" value="Glutaredoxin_subgr"/>
</dbReference>
<evidence type="ECO:0000259" key="1">
    <source>
        <dbReference type="Pfam" id="PF00462"/>
    </source>
</evidence>
<dbReference type="SUPFAM" id="SSF52833">
    <property type="entry name" value="Thioredoxin-like"/>
    <property type="match status" value="1"/>
</dbReference>
<dbReference type="RefSeq" id="WP_344698288.1">
    <property type="nucleotide sequence ID" value="NZ_BAABBM010000001.1"/>
</dbReference>
<protein>
    <recommendedName>
        <fullName evidence="1">Glutaredoxin domain-containing protein</fullName>
    </recommendedName>
</protein>
<accession>A0ABP7KYW6</accession>
<comment type="caution">
    <text evidence="2">The sequence shown here is derived from an EMBL/GenBank/DDBJ whole genome shotgun (WGS) entry which is preliminary data.</text>
</comment>
<dbReference type="InterPro" id="IPR002109">
    <property type="entry name" value="Glutaredoxin"/>
</dbReference>
<dbReference type="Proteomes" id="UP001500827">
    <property type="component" value="Unassembled WGS sequence"/>
</dbReference>
<name>A0ABP7KYW6_9SPHN</name>
<dbReference type="PROSITE" id="PS51354">
    <property type="entry name" value="GLUTAREDOXIN_2"/>
    <property type="match status" value="1"/>
</dbReference>
<dbReference type="EMBL" id="BAABBM010000001">
    <property type="protein sequence ID" value="GAA3890408.1"/>
    <property type="molecule type" value="Genomic_DNA"/>
</dbReference>
<dbReference type="Pfam" id="PF00462">
    <property type="entry name" value="Glutaredoxin"/>
    <property type="match status" value="1"/>
</dbReference>
<sequence length="87" mass="9882">MAKDQRIELYRMVLPTHTCPFGLLAKRMLDDAGLPFEDKILESREQVDFFKSEHGVETTPQVFVNGERIGGSEELARYLESAEADHA</sequence>
<proteinExistence type="predicted"/>
<organism evidence="2 3">
    <name type="scientific">Sphingomonas limnosediminicola</name>
    <dbReference type="NCBI Taxonomy" id="940133"/>
    <lineage>
        <taxon>Bacteria</taxon>
        <taxon>Pseudomonadati</taxon>
        <taxon>Pseudomonadota</taxon>
        <taxon>Alphaproteobacteria</taxon>
        <taxon>Sphingomonadales</taxon>
        <taxon>Sphingomonadaceae</taxon>
        <taxon>Sphingomonas</taxon>
    </lineage>
</organism>